<dbReference type="AlphaFoldDB" id="A0A4Y9AE16"/>
<dbReference type="InterPro" id="IPR004509">
    <property type="entry name" value="Competence_ComEA_HhH"/>
</dbReference>
<dbReference type="GO" id="GO:0015628">
    <property type="term" value="P:protein secretion by the type II secretion system"/>
    <property type="evidence" value="ECO:0007669"/>
    <property type="project" value="TreeGrafter"/>
</dbReference>
<sequence length="195" mass="20685">MFEPFKKYVFPIGIVVVVGAFLLLNHDGDNAHPSNPVPEESSVPASEAEAEQSAADAEVMVDVKGEITQPGVYEIASGSRVNDVIEMAGGFTKDADQSMVNLAQKVQDEMVIKIPKSGEQGSASTPGGSSHDKIRINDATQEEIESLNGIGPSKAAAIIQYRDENGIFKTAEDLLGVSGIGEKTLESLEDEIQVP</sequence>
<dbReference type="OrthoDB" id="9790239at2"/>
<dbReference type="SMART" id="SM00278">
    <property type="entry name" value="HhH1"/>
    <property type="match status" value="2"/>
</dbReference>
<dbReference type="Gene3D" id="3.10.560.10">
    <property type="entry name" value="Outer membrane lipoprotein wza domain like"/>
    <property type="match status" value="1"/>
</dbReference>
<dbReference type="InterPro" id="IPR003583">
    <property type="entry name" value="Hlx-hairpin-Hlx_DNA-bd_motif"/>
</dbReference>
<feature type="compositionally biased region" description="Low complexity" evidence="1">
    <location>
        <begin position="33"/>
        <end position="55"/>
    </location>
</feature>
<evidence type="ECO:0000313" key="4">
    <source>
        <dbReference type="Proteomes" id="UP000298484"/>
    </source>
</evidence>
<organism evidence="3 4">
    <name type="scientific">Lentibacillus salicampi</name>
    <dbReference type="NCBI Taxonomy" id="175306"/>
    <lineage>
        <taxon>Bacteria</taxon>
        <taxon>Bacillati</taxon>
        <taxon>Bacillota</taxon>
        <taxon>Bacilli</taxon>
        <taxon>Bacillales</taxon>
        <taxon>Bacillaceae</taxon>
        <taxon>Lentibacillus</taxon>
    </lineage>
</organism>
<evidence type="ECO:0000256" key="1">
    <source>
        <dbReference type="SAM" id="MobiDB-lite"/>
    </source>
</evidence>
<dbReference type="Pfam" id="PF10531">
    <property type="entry name" value="SLBB"/>
    <property type="match status" value="1"/>
</dbReference>
<accession>A0A4Y9AE16</accession>
<dbReference type="GO" id="GO:0003677">
    <property type="term" value="F:DNA binding"/>
    <property type="evidence" value="ECO:0007669"/>
    <property type="project" value="UniProtKB-KW"/>
</dbReference>
<reference evidence="3 4" key="1">
    <citation type="submission" date="2019-03" db="EMBL/GenBank/DDBJ databases">
        <title>Genome sequence of Lentibacillus salicampi ATCC BAA-719.</title>
        <authorList>
            <person name="Maclea K.S."/>
            <person name="Simoes Junior M."/>
        </authorList>
    </citation>
    <scope>NUCLEOTIDE SEQUENCE [LARGE SCALE GENOMIC DNA]</scope>
    <source>
        <strain evidence="3 4">ATCC BAA-719</strain>
    </source>
</reference>
<dbReference type="InterPro" id="IPR010994">
    <property type="entry name" value="RuvA_2-like"/>
</dbReference>
<gene>
    <name evidence="3" type="ORF">E4U82_04380</name>
</gene>
<evidence type="ECO:0000259" key="2">
    <source>
        <dbReference type="SMART" id="SM00278"/>
    </source>
</evidence>
<name>A0A4Y9AE16_9BACI</name>
<proteinExistence type="predicted"/>
<dbReference type="GO" id="GO:0015627">
    <property type="term" value="C:type II protein secretion system complex"/>
    <property type="evidence" value="ECO:0007669"/>
    <property type="project" value="TreeGrafter"/>
</dbReference>
<dbReference type="SUPFAM" id="SSF47781">
    <property type="entry name" value="RuvA domain 2-like"/>
    <property type="match status" value="1"/>
</dbReference>
<feature type="domain" description="Helix-hairpin-helix DNA-binding motif class 1" evidence="2">
    <location>
        <begin position="142"/>
        <end position="161"/>
    </location>
</feature>
<dbReference type="InterPro" id="IPR051675">
    <property type="entry name" value="Endo/Exo/Phosphatase_dom_1"/>
</dbReference>
<dbReference type="Gene3D" id="1.10.150.310">
    <property type="entry name" value="Tex RuvX-like domain-like"/>
    <property type="match status" value="1"/>
</dbReference>
<dbReference type="RefSeq" id="WP_135108856.1">
    <property type="nucleotide sequence ID" value="NZ_SRHY01000003.1"/>
</dbReference>
<dbReference type="NCBIfam" id="TIGR00426">
    <property type="entry name" value="competence protein ComEA helix-hairpin-helix repeat region"/>
    <property type="match status" value="1"/>
</dbReference>
<dbReference type="InterPro" id="IPR019554">
    <property type="entry name" value="Soluble_ligand-bd"/>
</dbReference>
<dbReference type="EMBL" id="SRHY01000003">
    <property type="protein sequence ID" value="TFJ94056.1"/>
    <property type="molecule type" value="Genomic_DNA"/>
</dbReference>
<dbReference type="PANTHER" id="PTHR21180">
    <property type="entry name" value="ENDONUCLEASE/EXONUCLEASE/PHOSPHATASE FAMILY DOMAIN-CONTAINING PROTEIN 1"/>
    <property type="match status" value="1"/>
</dbReference>
<keyword evidence="4" id="KW-1185">Reference proteome</keyword>
<dbReference type="PANTHER" id="PTHR21180:SF32">
    <property type="entry name" value="ENDONUCLEASE_EXONUCLEASE_PHOSPHATASE FAMILY DOMAIN-CONTAINING PROTEIN 1"/>
    <property type="match status" value="1"/>
</dbReference>
<feature type="domain" description="Helix-hairpin-helix DNA-binding motif class 1" evidence="2">
    <location>
        <begin position="172"/>
        <end position="191"/>
    </location>
</feature>
<evidence type="ECO:0000313" key="3">
    <source>
        <dbReference type="EMBL" id="TFJ94056.1"/>
    </source>
</evidence>
<dbReference type="SUPFAM" id="SSF142984">
    <property type="entry name" value="Nqo1 middle domain-like"/>
    <property type="match status" value="1"/>
</dbReference>
<dbReference type="GO" id="GO:0006281">
    <property type="term" value="P:DNA repair"/>
    <property type="evidence" value="ECO:0007669"/>
    <property type="project" value="InterPro"/>
</dbReference>
<dbReference type="Pfam" id="PF12836">
    <property type="entry name" value="HHH_3"/>
    <property type="match status" value="1"/>
</dbReference>
<dbReference type="Proteomes" id="UP000298484">
    <property type="component" value="Unassembled WGS sequence"/>
</dbReference>
<comment type="caution">
    <text evidence="3">The sequence shown here is derived from an EMBL/GenBank/DDBJ whole genome shotgun (WGS) entry which is preliminary data.</text>
</comment>
<feature type="region of interest" description="Disordered" evidence="1">
    <location>
        <begin position="29"/>
        <end position="55"/>
    </location>
</feature>
<protein>
    <submittedName>
        <fullName evidence="3">ComEA family DNA-binding protein</fullName>
    </submittedName>
</protein>
<keyword evidence="3" id="KW-0238">DNA-binding</keyword>